<reference evidence="3" key="1">
    <citation type="submission" date="2020-09" db="EMBL/GenBank/DDBJ databases">
        <authorList>
            <person name="Blom J."/>
        </authorList>
    </citation>
    <scope>NUCLEOTIDE SEQUENCE</scope>
    <source>
        <strain evidence="3">No.713</strain>
    </source>
</reference>
<dbReference type="InterPro" id="IPR018511">
    <property type="entry name" value="Hemolysin-typ_Ca-bd_CS"/>
</dbReference>
<dbReference type="InterPro" id="IPR050557">
    <property type="entry name" value="RTX_toxin/Mannuronan_C5-epim"/>
</dbReference>
<protein>
    <submittedName>
        <fullName evidence="3">Leukotoxin</fullName>
    </submittedName>
</protein>
<dbReference type="EMBL" id="LR882967">
    <property type="protein sequence ID" value="CAD5986684.1"/>
    <property type="molecule type" value="Genomic_DNA"/>
</dbReference>
<dbReference type="PRINTS" id="PR00313">
    <property type="entry name" value="CABNDNGRPT"/>
</dbReference>
<dbReference type="PANTHER" id="PTHR38340">
    <property type="entry name" value="S-LAYER PROTEIN"/>
    <property type="match status" value="1"/>
</dbReference>
<dbReference type="Proteomes" id="UP001153719">
    <property type="component" value="Chromosome"/>
</dbReference>
<gene>
    <name evidence="3" type="primary">ltxA</name>
    <name evidence="3" type="ORF">NO713_05707</name>
</gene>
<name>A0A9W4CYD0_9CYAN</name>
<comment type="subcellular location">
    <subcellularLocation>
        <location evidence="1">Secreted</location>
    </subcellularLocation>
</comment>
<dbReference type="SUPFAM" id="SSF51120">
    <property type="entry name" value="beta-Roll"/>
    <property type="match status" value="1"/>
</dbReference>
<dbReference type="GO" id="GO:0005509">
    <property type="term" value="F:calcium ion binding"/>
    <property type="evidence" value="ECO:0007669"/>
    <property type="project" value="InterPro"/>
</dbReference>
<dbReference type="InterPro" id="IPR001343">
    <property type="entry name" value="Hemolysn_Ca-bd"/>
</dbReference>
<dbReference type="GO" id="GO:0005576">
    <property type="term" value="C:extracellular region"/>
    <property type="evidence" value="ECO:0007669"/>
    <property type="project" value="UniProtKB-SubCell"/>
</dbReference>
<dbReference type="Gene3D" id="2.150.10.10">
    <property type="entry name" value="Serralysin-like metalloprotease, C-terminal"/>
    <property type="match status" value="2"/>
</dbReference>
<evidence type="ECO:0000313" key="3">
    <source>
        <dbReference type="EMBL" id="CAD5986684.1"/>
    </source>
</evidence>
<evidence type="ECO:0000256" key="1">
    <source>
        <dbReference type="ARBA" id="ARBA00004613"/>
    </source>
</evidence>
<evidence type="ECO:0000313" key="4">
    <source>
        <dbReference type="Proteomes" id="UP001153719"/>
    </source>
</evidence>
<dbReference type="KEGG" id="ppsu:NO713_05707"/>
<keyword evidence="4" id="KW-1185">Reference proteome</keyword>
<dbReference type="Pfam" id="PF00353">
    <property type="entry name" value="HemolysinCabind"/>
    <property type="match status" value="2"/>
</dbReference>
<dbReference type="InterPro" id="IPR011049">
    <property type="entry name" value="Serralysin-like_metalloprot_C"/>
</dbReference>
<sequence>MLASEPTDNVEVNLSSNGQVNPDQSILFFTPKNWNIPQLVTINSIDDTLNEGEHTGIITHEAISADSRYQGLSTGNEIVIHDNDNIGDILNLIEPDSVGVSGRDDQVQGSPLDDVIYGRGGNDDLAGKEGNDVILGQKNIDILFGDEGNDVLLGGEGNDFIFGGIGDDILFGGSGDDRLEGEEGNDQLLGDFGNDRLDGGKGIDSLTGFSGNDVFVIDEDSSNDNLNFVDIITDFKPTEDKIELPSGLTFEQLKVTQGTNEWNQDTVIQLKSSGNYLVILQKIVATNLDSGDFI</sequence>
<dbReference type="PANTHER" id="PTHR38340:SF1">
    <property type="entry name" value="S-LAYER PROTEIN"/>
    <property type="match status" value="1"/>
</dbReference>
<keyword evidence="2" id="KW-0964">Secreted</keyword>
<organism evidence="3 4">
    <name type="scientific">Planktothrix pseudagardhii</name>
    <dbReference type="NCBI Taxonomy" id="132604"/>
    <lineage>
        <taxon>Bacteria</taxon>
        <taxon>Bacillati</taxon>
        <taxon>Cyanobacteriota</taxon>
        <taxon>Cyanophyceae</taxon>
        <taxon>Oscillatoriophycideae</taxon>
        <taxon>Oscillatoriales</taxon>
        <taxon>Microcoleaceae</taxon>
        <taxon>Planktothrix</taxon>
    </lineage>
</organism>
<proteinExistence type="predicted"/>
<accession>A0A9W4CYD0</accession>
<dbReference type="PROSITE" id="PS00330">
    <property type="entry name" value="HEMOLYSIN_CALCIUM"/>
    <property type="match status" value="2"/>
</dbReference>
<evidence type="ECO:0000256" key="2">
    <source>
        <dbReference type="ARBA" id="ARBA00022525"/>
    </source>
</evidence>
<dbReference type="AlphaFoldDB" id="A0A9W4CYD0"/>